<evidence type="ECO:0000256" key="5">
    <source>
        <dbReference type="ARBA" id="ARBA00022692"/>
    </source>
</evidence>
<dbReference type="PANTHER" id="PTHR34979">
    <property type="entry name" value="INNER MEMBRANE PROTEIN YGAZ"/>
    <property type="match status" value="1"/>
</dbReference>
<dbReference type="Proteomes" id="UP000317365">
    <property type="component" value="Chromosome"/>
</dbReference>
<dbReference type="EMBL" id="CP036282">
    <property type="protein sequence ID" value="QDL53054.1"/>
    <property type="molecule type" value="Genomic_DNA"/>
</dbReference>
<keyword evidence="7 8" id="KW-0472">Membrane</keyword>
<dbReference type="RefSeq" id="WP_142808556.1">
    <property type="nucleotide sequence ID" value="NZ_CP036282.1"/>
</dbReference>
<feature type="transmembrane region" description="Helical" evidence="8">
    <location>
        <begin position="48"/>
        <end position="69"/>
    </location>
</feature>
<gene>
    <name evidence="9" type="ORF">EXZ61_02100</name>
</gene>
<keyword evidence="10" id="KW-1185">Reference proteome</keyword>
<organism evidence="9 10">
    <name type="scientific">Rhodoferax aquaticus</name>
    <dbReference type="NCBI Taxonomy" id="2527691"/>
    <lineage>
        <taxon>Bacteria</taxon>
        <taxon>Pseudomonadati</taxon>
        <taxon>Pseudomonadota</taxon>
        <taxon>Betaproteobacteria</taxon>
        <taxon>Burkholderiales</taxon>
        <taxon>Comamonadaceae</taxon>
        <taxon>Rhodoferax</taxon>
    </lineage>
</organism>
<accession>A0A515EK64</accession>
<reference evidence="10" key="1">
    <citation type="submission" date="2019-02" db="EMBL/GenBank/DDBJ databases">
        <title>Complete genome sequence of Rhodoferax sp. Gr-4.</title>
        <authorList>
            <person name="Jin L."/>
        </authorList>
    </citation>
    <scope>NUCLEOTIDE SEQUENCE [LARGE SCALE GENOMIC DNA]</scope>
    <source>
        <strain evidence="10">Gr-4</strain>
    </source>
</reference>
<feature type="transmembrane region" description="Helical" evidence="8">
    <location>
        <begin position="203"/>
        <end position="228"/>
    </location>
</feature>
<name>A0A515EK64_9BURK</name>
<protein>
    <submittedName>
        <fullName evidence="9">Branched-chain amino acid ABC transporter permease</fullName>
    </submittedName>
</protein>
<evidence type="ECO:0000256" key="2">
    <source>
        <dbReference type="ARBA" id="ARBA00010735"/>
    </source>
</evidence>
<keyword evidence="4" id="KW-1003">Cell membrane</keyword>
<evidence type="ECO:0000256" key="4">
    <source>
        <dbReference type="ARBA" id="ARBA00022475"/>
    </source>
</evidence>
<feature type="transmembrane region" description="Helical" evidence="8">
    <location>
        <begin position="20"/>
        <end position="39"/>
    </location>
</feature>
<keyword evidence="3" id="KW-0813">Transport</keyword>
<feature type="transmembrane region" description="Helical" evidence="8">
    <location>
        <begin position="149"/>
        <end position="168"/>
    </location>
</feature>
<proteinExistence type="inferred from homology"/>
<keyword evidence="6 8" id="KW-1133">Transmembrane helix</keyword>
<feature type="transmembrane region" description="Helical" evidence="8">
    <location>
        <begin position="75"/>
        <end position="93"/>
    </location>
</feature>
<sequence length="250" mass="26580">MFFQARNYRHPAFKRGFLDMLSVAPGIAAWGLMTGVAMVKSGMSTAEALLMALIVFAGSSQLAAIPLLLAGAPMWVVLATAFCVNLRFVVFSAHMRPYMMHLPLWQRLVNGYLTGDLTYVLFVKHFPSPASTPAQQAEQMAYLAGNGGINWLSWTSFSVLGVVLANFIPATWGLGFAGILALVGMLCSLASNRMRWISAGAAAVVGVAAYGLPLKLNILLAIAVAVALCLKLEPPALVTPLSGPAKKETP</sequence>
<comment type="similarity">
    <text evidence="2">Belongs to the AzlC family.</text>
</comment>
<dbReference type="AlphaFoldDB" id="A0A515EK64"/>
<dbReference type="KEGG" id="rhg:EXZ61_02100"/>
<dbReference type="GO" id="GO:1903785">
    <property type="term" value="P:L-valine transmembrane transport"/>
    <property type="evidence" value="ECO:0007669"/>
    <property type="project" value="TreeGrafter"/>
</dbReference>
<evidence type="ECO:0000256" key="3">
    <source>
        <dbReference type="ARBA" id="ARBA00022448"/>
    </source>
</evidence>
<reference evidence="10" key="2">
    <citation type="journal article" date="2020" name="Int. J. Syst. Evol. Microbiol.">
        <title>Genomic insights into a novel species Rhodoferax aquaticus sp. nov., isolated from freshwater.</title>
        <authorList>
            <person name="Li T."/>
            <person name="Zhuo Y."/>
            <person name="Jin C.Z."/>
            <person name="Wu X."/>
            <person name="Ko S.R."/>
            <person name="Jin F.J."/>
            <person name="Ahn C.Y."/>
            <person name="Oh H.M."/>
            <person name="Lee H.G."/>
            <person name="Jin L."/>
        </authorList>
    </citation>
    <scope>NUCLEOTIDE SEQUENCE [LARGE SCALE GENOMIC DNA]</scope>
    <source>
        <strain evidence="10">Gr-4</strain>
    </source>
</reference>
<evidence type="ECO:0000313" key="10">
    <source>
        <dbReference type="Proteomes" id="UP000317365"/>
    </source>
</evidence>
<keyword evidence="5 8" id="KW-0812">Transmembrane</keyword>
<evidence type="ECO:0000256" key="7">
    <source>
        <dbReference type="ARBA" id="ARBA00023136"/>
    </source>
</evidence>
<feature type="transmembrane region" description="Helical" evidence="8">
    <location>
        <begin position="174"/>
        <end position="191"/>
    </location>
</feature>
<evidence type="ECO:0000256" key="8">
    <source>
        <dbReference type="SAM" id="Phobius"/>
    </source>
</evidence>
<evidence type="ECO:0000256" key="6">
    <source>
        <dbReference type="ARBA" id="ARBA00022989"/>
    </source>
</evidence>
<comment type="subcellular location">
    <subcellularLocation>
        <location evidence="1">Cell membrane</location>
        <topology evidence="1">Multi-pass membrane protein</topology>
    </subcellularLocation>
</comment>
<dbReference type="Pfam" id="PF03591">
    <property type="entry name" value="AzlC"/>
    <property type="match status" value="1"/>
</dbReference>
<dbReference type="PANTHER" id="PTHR34979:SF1">
    <property type="entry name" value="INNER MEMBRANE PROTEIN YGAZ"/>
    <property type="match status" value="1"/>
</dbReference>
<dbReference type="InterPro" id="IPR011606">
    <property type="entry name" value="Brnchd-chn_aa_trnsp_permease"/>
</dbReference>
<dbReference type="GO" id="GO:0005886">
    <property type="term" value="C:plasma membrane"/>
    <property type="evidence" value="ECO:0007669"/>
    <property type="project" value="UniProtKB-SubCell"/>
</dbReference>
<evidence type="ECO:0000313" key="9">
    <source>
        <dbReference type="EMBL" id="QDL53054.1"/>
    </source>
</evidence>
<evidence type="ECO:0000256" key="1">
    <source>
        <dbReference type="ARBA" id="ARBA00004651"/>
    </source>
</evidence>